<dbReference type="Proteomes" id="UP000274786">
    <property type="component" value="Unassembled WGS sequence"/>
</dbReference>
<dbReference type="OrthoDB" id="6054392at2"/>
<reference evidence="1 2" key="1">
    <citation type="submission" date="2018-10" db="EMBL/GenBank/DDBJ databases">
        <title>Comparative analysis of microorganisms from saline springs in Andes Mountain Range, Colombia.</title>
        <authorList>
            <person name="Rubin E."/>
        </authorList>
    </citation>
    <scope>NUCLEOTIDE SEQUENCE [LARGE SCALE GENOMIC DNA]</scope>
    <source>
        <strain evidence="1 2">USBA GBX 843</strain>
    </source>
</reference>
<dbReference type="RefSeq" id="WP_121037259.1">
    <property type="nucleotide sequence ID" value="NZ_RCDC01000004.1"/>
</dbReference>
<proteinExistence type="predicted"/>
<name>A0A498CGY7_9GAMM</name>
<accession>A0A498CGY7</accession>
<dbReference type="AlphaFoldDB" id="A0A498CGY7"/>
<evidence type="ECO:0000313" key="2">
    <source>
        <dbReference type="Proteomes" id="UP000274786"/>
    </source>
</evidence>
<gene>
    <name evidence="1" type="ORF">BCL79_0647</name>
</gene>
<organism evidence="1 2">
    <name type="scientific">Stenotrophomonas rhizophila</name>
    <dbReference type="NCBI Taxonomy" id="216778"/>
    <lineage>
        <taxon>Bacteria</taxon>
        <taxon>Pseudomonadati</taxon>
        <taxon>Pseudomonadota</taxon>
        <taxon>Gammaproteobacteria</taxon>
        <taxon>Lysobacterales</taxon>
        <taxon>Lysobacteraceae</taxon>
        <taxon>Stenotrophomonas</taxon>
    </lineage>
</organism>
<evidence type="ECO:0000313" key="1">
    <source>
        <dbReference type="EMBL" id="RLK56263.1"/>
    </source>
</evidence>
<dbReference type="EMBL" id="RCDC01000004">
    <property type="protein sequence ID" value="RLK56263.1"/>
    <property type="molecule type" value="Genomic_DNA"/>
</dbReference>
<protein>
    <submittedName>
        <fullName evidence="1">Uncharacterized protein</fullName>
    </submittedName>
</protein>
<comment type="caution">
    <text evidence="1">The sequence shown here is derived from an EMBL/GenBank/DDBJ whole genome shotgun (WGS) entry which is preliminary data.</text>
</comment>
<sequence length="104" mass="11238">MALDSITLKTLAIELAAALPPVAPDVSQGAPLDISSRAKKTRSIQRIADAYNWHSAIVHFLDMKDASYISDLSEPQLDDLLERMTGYVDAAEMGCSLADSLPAY</sequence>